<dbReference type="Proteomes" id="UP000626109">
    <property type="component" value="Unassembled WGS sequence"/>
</dbReference>
<feature type="region of interest" description="Disordered" evidence="1">
    <location>
        <begin position="572"/>
        <end position="602"/>
    </location>
</feature>
<evidence type="ECO:0000256" key="1">
    <source>
        <dbReference type="SAM" id="MobiDB-lite"/>
    </source>
</evidence>
<protein>
    <submittedName>
        <fullName evidence="2">Uncharacterized protein</fullName>
    </submittedName>
</protein>
<comment type="caution">
    <text evidence="2">The sequence shown here is derived from an EMBL/GenBank/DDBJ whole genome shotgun (WGS) entry which is preliminary data.</text>
</comment>
<evidence type="ECO:0000313" key="2">
    <source>
        <dbReference type="EMBL" id="CAE8708964.1"/>
    </source>
</evidence>
<organism evidence="2 3">
    <name type="scientific">Polarella glacialis</name>
    <name type="common">Dinoflagellate</name>
    <dbReference type="NCBI Taxonomy" id="89957"/>
    <lineage>
        <taxon>Eukaryota</taxon>
        <taxon>Sar</taxon>
        <taxon>Alveolata</taxon>
        <taxon>Dinophyceae</taxon>
        <taxon>Suessiales</taxon>
        <taxon>Suessiaceae</taxon>
        <taxon>Polarella</taxon>
    </lineage>
</organism>
<sequence>MDSYSTKKRSEDGICSLTLNASHRLQQRSVSASRLETLKQEQEHVKEWNAKMKEDLVSQTSNVRALQRDLTESRQWGGPQYRHVPPHTGQTGEYKRSIGTLHQKIDEQTSKQEAYEKMRQEDSKNIQKTQPDTSMNNLSDWFKKYGEPNRKAELEERSRTIPLKPRRIPFLGQTSSAKTLRLGAGRARARGKERLLWDTRLAPVRLARSASAMGIVQAASGGKYAPNPKAVYQVMNISSWQEKLPRFHQAEGFDVEKICAEIDPDKIWLTPGQELNAHGATARTDITLKDAHRSVVWKVSQFVSRAGALAFGFYWSLAQVAEPKLRAALEPAPQLAKRFYDNEDELGKEQSISSSCLDWEVAVLELDFAAAERFSGQRHGREPNTLLAASVARDVTCWVYKTDYKGLGYYRDMQARLRVLKVESQESRRGWLGSEALTDLPQWDAATLYSMLLNAGSRAKKATSSPTPAATGCNGGVQVYKPTLAFRLAPTWRVLLLDKTFSEGSNTVLRVAACLASVLGLGIGISRLKTQQAKDNFFAVVAAEAEWNDAIRKAQLLQRGGLVVRVVPGTSSSRSLSSLEGGFGGKVGEPETAGAGAQSGRL</sequence>
<name>A0A813KUY8_POLGL</name>
<proteinExistence type="predicted"/>
<evidence type="ECO:0000313" key="3">
    <source>
        <dbReference type="Proteomes" id="UP000626109"/>
    </source>
</evidence>
<dbReference type="EMBL" id="CAJNNW010031766">
    <property type="protein sequence ID" value="CAE8708964.1"/>
    <property type="molecule type" value="Genomic_DNA"/>
</dbReference>
<gene>
    <name evidence="2" type="ORF">PGLA2088_LOCUS35200</name>
</gene>
<reference evidence="2" key="1">
    <citation type="submission" date="2021-02" db="EMBL/GenBank/DDBJ databases">
        <authorList>
            <person name="Dougan E. K."/>
            <person name="Rhodes N."/>
            <person name="Thang M."/>
            <person name="Chan C."/>
        </authorList>
    </citation>
    <scope>NUCLEOTIDE SEQUENCE</scope>
</reference>
<accession>A0A813KUY8</accession>
<dbReference type="AlphaFoldDB" id="A0A813KUY8"/>